<evidence type="ECO:0000256" key="10">
    <source>
        <dbReference type="ARBA" id="ARBA00023136"/>
    </source>
</evidence>
<dbReference type="GO" id="GO:0031204">
    <property type="term" value="P:post-translational protein targeting to membrane, translocation"/>
    <property type="evidence" value="ECO:0007669"/>
    <property type="project" value="TreeGrafter"/>
</dbReference>
<comment type="caution">
    <text evidence="13">The sequence shown here is derived from an EMBL/GenBank/DDBJ whole genome shotgun (WGS) entry which is preliminary data.</text>
</comment>
<comment type="subcellular location">
    <subcellularLocation>
        <location evidence="1">Endoplasmic reticulum membrane</location>
        <topology evidence="1">Multi-pass membrane protein</topology>
    </subcellularLocation>
</comment>
<keyword evidence="6" id="KW-0256">Endoplasmic reticulum</keyword>
<keyword evidence="4" id="KW-0813">Transport</keyword>
<evidence type="ECO:0000256" key="1">
    <source>
        <dbReference type="ARBA" id="ARBA00004477"/>
    </source>
</evidence>
<evidence type="ECO:0000313" key="13">
    <source>
        <dbReference type="EMBL" id="KAJ3047501.1"/>
    </source>
</evidence>
<gene>
    <name evidence="13" type="primary">SEC62</name>
    <name evidence="13" type="ORF">HK097_011490</name>
</gene>
<dbReference type="InterPro" id="IPR004728">
    <property type="entry name" value="Sec62"/>
</dbReference>
<keyword evidence="5 12" id="KW-0812">Transmembrane</keyword>
<dbReference type="InterPro" id="IPR011553">
    <property type="entry name" value="Sec62_asco"/>
</dbReference>
<dbReference type="NCBIfam" id="TIGR00869">
    <property type="entry name" value="sec62"/>
    <property type="match status" value="1"/>
</dbReference>
<dbReference type="PANTHER" id="PTHR12443">
    <property type="entry name" value="TRANSLOCATION PROTEIN SEC62"/>
    <property type="match status" value="1"/>
</dbReference>
<evidence type="ECO:0000256" key="6">
    <source>
        <dbReference type="ARBA" id="ARBA00022824"/>
    </source>
</evidence>
<feature type="transmembrane region" description="Helical" evidence="12">
    <location>
        <begin position="164"/>
        <end position="191"/>
    </location>
</feature>
<evidence type="ECO:0000256" key="11">
    <source>
        <dbReference type="SAM" id="MobiDB-lite"/>
    </source>
</evidence>
<organism evidence="13 14">
    <name type="scientific">Rhizophlyctis rosea</name>
    <dbReference type="NCBI Taxonomy" id="64517"/>
    <lineage>
        <taxon>Eukaryota</taxon>
        <taxon>Fungi</taxon>
        <taxon>Fungi incertae sedis</taxon>
        <taxon>Chytridiomycota</taxon>
        <taxon>Chytridiomycota incertae sedis</taxon>
        <taxon>Chytridiomycetes</taxon>
        <taxon>Rhizophlyctidales</taxon>
        <taxon>Rhizophlyctidaceae</taxon>
        <taxon>Rhizophlyctis</taxon>
    </lineage>
</organism>
<feature type="region of interest" description="Disordered" evidence="11">
    <location>
        <begin position="237"/>
        <end position="263"/>
    </location>
</feature>
<protein>
    <recommendedName>
        <fullName evidence="3">Translocation protein SEC62</fullName>
    </recommendedName>
</protein>
<evidence type="ECO:0000256" key="7">
    <source>
        <dbReference type="ARBA" id="ARBA00022927"/>
    </source>
</evidence>
<evidence type="ECO:0000256" key="5">
    <source>
        <dbReference type="ARBA" id="ARBA00022692"/>
    </source>
</evidence>
<keyword evidence="8 12" id="KW-1133">Transmembrane helix</keyword>
<name>A0AAD5S811_9FUNG</name>
<keyword evidence="7" id="KW-0653">Protein transport</keyword>
<evidence type="ECO:0000256" key="9">
    <source>
        <dbReference type="ARBA" id="ARBA00023010"/>
    </source>
</evidence>
<dbReference type="AlphaFoldDB" id="A0AAD5S811"/>
<dbReference type="EMBL" id="JADGJD010000950">
    <property type="protein sequence ID" value="KAJ3047501.1"/>
    <property type="molecule type" value="Genomic_DNA"/>
</dbReference>
<accession>A0AAD5S811</accession>
<sequence>MAAGCCDDHGEGQQLIAPMQDASKVPRDLKAAADYLISGDSQLKIRPGVLSGRRVDFFKGKHAVNAFLRENYKRQPLVPPVPDRAAGETLCTTLNRHGFFLKVDKQPKQKTLTLVQQQSFEPESYYAWTYEVNTTKNTIIGTAVIAVVFAGVLFPLWPMFMRTGVYYLSLGLLGVMGVFMAMCVFRLVLWLGLKITTGRDGWLFPNLFADVGVVESFIPTWGWDDKKKKKSKKAVGAAGSEKAVASGSGAEASAASAVSSKDD</sequence>
<comment type="similarity">
    <text evidence="2">Belongs to the SEC62 family.</text>
</comment>
<evidence type="ECO:0000256" key="4">
    <source>
        <dbReference type="ARBA" id="ARBA00022448"/>
    </source>
</evidence>
<keyword evidence="10 12" id="KW-0472">Membrane</keyword>
<keyword evidence="9" id="KW-0811">Translocation</keyword>
<dbReference type="GO" id="GO:0005789">
    <property type="term" value="C:endoplasmic reticulum membrane"/>
    <property type="evidence" value="ECO:0007669"/>
    <property type="project" value="UniProtKB-SubCell"/>
</dbReference>
<evidence type="ECO:0000256" key="2">
    <source>
        <dbReference type="ARBA" id="ARBA00010604"/>
    </source>
</evidence>
<proteinExistence type="inferred from homology"/>
<feature type="transmembrane region" description="Helical" evidence="12">
    <location>
        <begin position="139"/>
        <end position="157"/>
    </location>
</feature>
<evidence type="ECO:0000256" key="12">
    <source>
        <dbReference type="SAM" id="Phobius"/>
    </source>
</evidence>
<reference evidence="13" key="1">
    <citation type="submission" date="2020-05" db="EMBL/GenBank/DDBJ databases">
        <title>Phylogenomic resolution of chytrid fungi.</title>
        <authorList>
            <person name="Stajich J.E."/>
            <person name="Amses K."/>
            <person name="Simmons R."/>
            <person name="Seto K."/>
            <person name="Myers J."/>
            <person name="Bonds A."/>
            <person name="Quandt C.A."/>
            <person name="Barry K."/>
            <person name="Liu P."/>
            <person name="Grigoriev I."/>
            <person name="Longcore J.E."/>
            <person name="James T.Y."/>
        </authorList>
    </citation>
    <scope>NUCLEOTIDE SEQUENCE</scope>
    <source>
        <strain evidence="13">JEL0318</strain>
    </source>
</reference>
<evidence type="ECO:0000256" key="8">
    <source>
        <dbReference type="ARBA" id="ARBA00022989"/>
    </source>
</evidence>
<keyword evidence="14" id="KW-1185">Reference proteome</keyword>
<dbReference type="PANTHER" id="PTHR12443:SF9">
    <property type="entry name" value="TRANSLOCATION PROTEIN SEC62"/>
    <property type="match status" value="1"/>
</dbReference>
<dbReference type="Pfam" id="PF03839">
    <property type="entry name" value="Sec62"/>
    <property type="match status" value="1"/>
</dbReference>
<dbReference type="Proteomes" id="UP001212841">
    <property type="component" value="Unassembled WGS sequence"/>
</dbReference>
<evidence type="ECO:0000256" key="3">
    <source>
        <dbReference type="ARBA" id="ARBA00021257"/>
    </source>
</evidence>
<evidence type="ECO:0000313" key="14">
    <source>
        <dbReference type="Proteomes" id="UP001212841"/>
    </source>
</evidence>